<dbReference type="Proteomes" id="UP001425155">
    <property type="component" value="Unassembled WGS sequence"/>
</dbReference>
<evidence type="ECO:0000256" key="6">
    <source>
        <dbReference type="SAM" id="Phobius"/>
    </source>
</evidence>
<feature type="transmembrane region" description="Helical" evidence="6">
    <location>
        <begin position="324"/>
        <end position="349"/>
    </location>
</feature>
<comment type="subcellular location">
    <subcellularLocation>
        <location evidence="1">Cell membrane</location>
        <topology evidence="1">Multi-pass membrane protein</topology>
    </subcellularLocation>
</comment>
<feature type="transmembrane region" description="Helical" evidence="6">
    <location>
        <begin position="356"/>
        <end position="375"/>
    </location>
</feature>
<evidence type="ECO:0000256" key="3">
    <source>
        <dbReference type="ARBA" id="ARBA00022692"/>
    </source>
</evidence>
<evidence type="ECO:0008006" key="9">
    <source>
        <dbReference type="Google" id="ProtNLM"/>
    </source>
</evidence>
<feature type="transmembrane region" description="Helical" evidence="6">
    <location>
        <begin position="47"/>
        <end position="73"/>
    </location>
</feature>
<accession>A0ABU9W3H3</accession>
<feature type="transmembrane region" description="Helical" evidence="6">
    <location>
        <begin position="212"/>
        <end position="236"/>
    </location>
</feature>
<evidence type="ECO:0000256" key="4">
    <source>
        <dbReference type="ARBA" id="ARBA00022989"/>
    </source>
</evidence>
<sequence>MPQSSLIRASILSTVGVLVQGVARFIYTVLVARFFGPEQLAVVNTLLSLSIIASLFWPTAAGNAAGTFLARVIANGVRPQRVLSLLWRSFFVSAGVLVLVSVPIAVLVVGADAIEATVFAFLVVGWSGYIFTRGIRMGLGQVGGAAIWDAVSAVITLALLALVIAGGVSPLILAPLAIGYLSFTVAAWRSTRLVRADDPEDAVTRPTEMWHLIGWNSAGLIATNGLIQFSMVFAFITSDASDAGQYAAAIALATPASMLAQAVSQVLIPRFATWLHVDVVDARRRYLVVLAVMTAMLAVAFGAVALIAPWLVPFLYGPGYTEAVGLVEILIAGVFLFSVGLIASSFLITSGRTVRSTWAAVAGLVTGLIVMTATAPSIGGALAASVGVLVGCAVVAVIAVAASVPIPRAMPVAVGGSRPD</sequence>
<feature type="transmembrane region" description="Helical" evidence="6">
    <location>
        <begin position="381"/>
        <end position="402"/>
    </location>
</feature>
<comment type="caution">
    <text evidence="7">The sequence shown here is derived from an EMBL/GenBank/DDBJ whole genome shotgun (WGS) entry which is preliminary data.</text>
</comment>
<keyword evidence="2" id="KW-1003">Cell membrane</keyword>
<feature type="transmembrane region" description="Helical" evidence="6">
    <location>
        <begin position="144"/>
        <end position="165"/>
    </location>
</feature>
<feature type="transmembrane region" description="Helical" evidence="6">
    <location>
        <begin position="85"/>
        <end position="107"/>
    </location>
</feature>
<evidence type="ECO:0000256" key="2">
    <source>
        <dbReference type="ARBA" id="ARBA00022475"/>
    </source>
</evidence>
<dbReference type="PANTHER" id="PTHR30250:SF11">
    <property type="entry name" value="O-ANTIGEN TRANSPORTER-RELATED"/>
    <property type="match status" value="1"/>
</dbReference>
<dbReference type="InterPro" id="IPR050833">
    <property type="entry name" value="Poly_Biosynth_Transport"/>
</dbReference>
<dbReference type="PANTHER" id="PTHR30250">
    <property type="entry name" value="PST FAMILY PREDICTED COLANIC ACID TRANSPORTER"/>
    <property type="match status" value="1"/>
</dbReference>
<keyword evidence="8" id="KW-1185">Reference proteome</keyword>
<reference evidence="7 8" key="1">
    <citation type="submission" date="2024-03" db="EMBL/GenBank/DDBJ databases">
        <title>YIM 134122 draft genome.</title>
        <authorList>
            <person name="Zuo S."/>
            <person name="Xiong L."/>
        </authorList>
    </citation>
    <scope>NUCLEOTIDE SEQUENCE [LARGE SCALE GENOMIC DNA]</scope>
    <source>
        <strain evidence="7 8">YIM 134122</strain>
    </source>
</reference>
<evidence type="ECO:0000256" key="5">
    <source>
        <dbReference type="ARBA" id="ARBA00023136"/>
    </source>
</evidence>
<organism evidence="7 8">
    <name type="scientific">Leifsonia stereocauli</name>
    <dbReference type="NCBI Taxonomy" id="3134136"/>
    <lineage>
        <taxon>Bacteria</taxon>
        <taxon>Bacillati</taxon>
        <taxon>Actinomycetota</taxon>
        <taxon>Actinomycetes</taxon>
        <taxon>Micrococcales</taxon>
        <taxon>Microbacteriaceae</taxon>
        <taxon>Leifsonia</taxon>
    </lineage>
</organism>
<dbReference type="RefSeq" id="WP_342112983.1">
    <property type="nucleotide sequence ID" value="NZ_JBCAUN010000001.1"/>
</dbReference>
<feature type="transmembrane region" description="Helical" evidence="6">
    <location>
        <begin position="248"/>
        <end position="268"/>
    </location>
</feature>
<keyword evidence="4 6" id="KW-1133">Transmembrane helix</keyword>
<keyword evidence="3 6" id="KW-0812">Transmembrane</keyword>
<proteinExistence type="predicted"/>
<gene>
    <name evidence="7" type="ORF">WJX64_08325</name>
</gene>
<protein>
    <recommendedName>
        <fullName evidence="9">Polysaccharide biosynthesis protein</fullName>
    </recommendedName>
</protein>
<dbReference type="EMBL" id="JBCLVG010000001">
    <property type="protein sequence ID" value="MEN1946548.1"/>
    <property type="molecule type" value="Genomic_DNA"/>
</dbReference>
<evidence type="ECO:0000256" key="1">
    <source>
        <dbReference type="ARBA" id="ARBA00004651"/>
    </source>
</evidence>
<evidence type="ECO:0000313" key="8">
    <source>
        <dbReference type="Proteomes" id="UP001425155"/>
    </source>
</evidence>
<evidence type="ECO:0000313" key="7">
    <source>
        <dbReference type="EMBL" id="MEN1946548.1"/>
    </source>
</evidence>
<feature type="transmembrane region" description="Helical" evidence="6">
    <location>
        <begin position="113"/>
        <end position="132"/>
    </location>
</feature>
<feature type="transmembrane region" description="Helical" evidence="6">
    <location>
        <begin position="171"/>
        <end position="191"/>
    </location>
</feature>
<name>A0ABU9W3H3_9MICO</name>
<keyword evidence="5 6" id="KW-0472">Membrane</keyword>
<feature type="transmembrane region" description="Helical" evidence="6">
    <location>
        <begin position="288"/>
        <end position="312"/>
    </location>
</feature>
<feature type="transmembrane region" description="Helical" evidence="6">
    <location>
        <begin position="12"/>
        <end position="35"/>
    </location>
</feature>